<feature type="binding site" evidence="5">
    <location>
        <position position="228"/>
    </location>
    <ligand>
        <name>dimethylallyl diphosphate</name>
        <dbReference type="ChEBI" id="CHEBI:57623"/>
    </ligand>
</feature>
<feature type="binding site" evidence="5">
    <location>
        <position position="76"/>
    </location>
    <ligand>
        <name>isopentenyl diphosphate</name>
        <dbReference type="ChEBI" id="CHEBI:128769"/>
    </ligand>
</feature>
<dbReference type="EC" id="1.17.7.4" evidence="5"/>
<reference evidence="6 7" key="1">
    <citation type="submission" date="2015-04" db="EMBL/GenBank/DDBJ databases">
        <title>Complete Genome Sequence of Kosmotoga pacifica SLHLJ1.</title>
        <authorList>
            <person name="Jiang L.J."/>
            <person name="Shao Z.Z."/>
            <person name="Jebbar M."/>
        </authorList>
    </citation>
    <scope>NUCLEOTIDE SEQUENCE [LARGE SCALE GENOMIC DNA]</scope>
    <source>
        <strain evidence="6 7">SLHLJ1</strain>
    </source>
</reference>
<comment type="pathway">
    <text evidence="5">Isoprenoid biosynthesis; isopentenyl diphosphate biosynthesis via DXP pathway; isopentenyl diphosphate from 1-deoxy-D-xylulose 5-phosphate: step 6/6.</text>
</comment>
<dbReference type="GO" id="GO:0046872">
    <property type="term" value="F:metal ion binding"/>
    <property type="evidence" value="ECO:0007669"/>
    <property type="project" value="UniProtKB-KW"/>
</dbReference>
<dbReference type="GO" id="GO:0019288">
    <property type="term" value="P:isopentenyl diphosphate biosynthetic process, methylerythritol 4-phosphate pathway"/>
    <property type="evidence" value="ECO:0007669"/>
    <property type="project" value="UniProtKB-UniRule"/>
</dbReference>
<feature type="binding site" evidence="5">
    <location>
        <position position="226"/>
    </location>
    <ligand>
        <name>isopentenyl diphosphate</name>
        <dbReference type="ChEBI" id="CHEBI:128769"/>
    </ligand>
</feature>
<protein>
    <recommendedName>
        <fullName evidence="5">4-hydroxy-3-methylbut-2-enyl diphosphate reductase</fullName>
        <shortName evidence="5">HMBPP reductase</shortName>
        <ecNumber evidence="5">1.17.7.4</ecNumber>
    </recommendedName>
</protein>
<dbReference type="Pfam" id="PF02401">
    <property type="entry name" value="LYTB"/>
    <property type="match status" value="1"/>
</dbReference>
<dbReference type="GO" id="GO:0051745">
    <property type="term" value="F:4-hydroxy-3-methylbut-2-enyl diphosphate reductase activity"/>
    <property type="evidence" value="ECO:0007669"/>
    <property type="project" value="UniProtKB-UniRule"/>
</dbReference>
<dbReference type="UniPathway" id="UPA00059">
    <property type="reaction ID" value="UER00105"/>
</dbReference>
<keyword evidence="5" id="KW-0560">Oxidoreductase</keyword>
<evidence type="ECO:0000256" key="2">
    <source>
        <dbReference type="ARBA" id="ARBA00022723"/>
    </source>
</evidence>
<feature type="binding site" evidence="5">
    <location>
        <position position="227"/>
    </location>
    <ligand>
        <name>dimethylallyl diphosphate</name>
        <dbReference type="ChEBI" id="CHEBI:57623"/>
    </ligand>
</feature>
<sequence>MKIYMAASTGFCYGVNRAVTTCERLLKSGVTLYSQGELVHNEEVVKHLRKLGLKVLNNGKFPLKPEQGSAVVIRAHGVPPNIESALKKSFERVIDLTCPIVYNVFRLAEKLEKQGKLLVIFGRKDHAEVNALCGRVKNYVIVEPGYDPSTVYSTILKKATKRIALISQTTMDHREFMDFAEQVKLVVDLEVEIFDTICNVTVKREEEARELATRCAAVVVVGGKHSSNTKKLVTIVEKSGKPAFHVRSPEELPPLQEFESVGIISGTSTPYTQIQRILDYIETKYEGEVIHNG</sequence>
<comment type="catalytic activity">
    <reaction evidence="5">
        <text>dimethylallyl diphosphate + 2 oxidized [2Fe-2S]-[ferredoxin] + H2O = (2E)-4-hydroxy-3-methylbut-2-enyl diphosphate + 2 reduced [2Fe-2S]-[ferredoxin] + 2 H(+)</text>
        <dbReference type="Rhea" id="RHEA:24825"/>
        <dbReference type="Rhea" id="RHEA-COMP:10000"/>
        <dbReference type="Rhea" id="RHEA-COMP:10001"/>
        <dbReference type="ChEBI" id="CHEBI:15377"/>
        <dbReference type="ChEBI" id="CHEBI:15378"/>
        <dbReference type="ChEBI" id="CHEBI:33737"/>
        <dbReference type="ChEBI" id="CHEBI:33738"/>
        <dbReference type="ChEBI" id="CHEBI:57623"/>
        <dbReference type="ChEBI" id="CHEBI:128753"/>
        <dbReference type="EC" id="1.17.7.4"/>
    </reaction>
</comment>
<keyword evidence="3 5" id="KW-0408">Iron</keyword>
<dbReference type="NCBIfam" id="TIGR00216">
    <property type="entry name" value="ispH_lytB"/>
    <property type="match status" value="1"/>
</dbReference>
<organism evidence="6 7">
    <name type="scientific">Kosmotoga pacifica</name>
    <dbReference type="NCBI Taxonomy" id="1330330"/>
    <lineage>
        <taxon>Bacteria</taxon>
        <taxon>Thermotogati</taxon>
        <taxon>Thermotogota</taxon>
        <taxon>Thermotogae</taxon>
        <taxon>Kosmotogales</taxon>
        <taxon>Kosmotogaceae</taxon>
        <taxon>Kosmotoga</taxon>
    </lineage>
</organism>
<dbReference type="RefSeq" id="WP_047753912.1">
    <property type="nucleotide sequence ID" value="NZ_CAJUHA010000004.1"/>
</dbReference>
<dbReference type="PANTHER" id="PTHR30426:SF0">
    <property type="entry name" value="4-HYDROXY-3-METHYLBUT-2-ENYL DIPHOSPHATE REDUCTASE"/>
    <property type="match status" value="1"/>
</dbReference>
<keyword evidence="5" id="KW-0414">Isoprene biosynthesis</keyword>
<evidence type="ECO:0000313" key="6">
    <source>
        <dbReference type="EMBL" id="AKI96777.1"/>
    </source>
</evidence>
<feature type="binding site" evidence="5">
    <location>
        <position position="268"/>
    </location>
    <ligand>
        <name>isopentenyl diphosphate</name>
        <dbReference type="ChEBI" id="CHEBI:128769"/>
    </ligand>
</feature>
<evidence type="ECO:0000256" key="5">
    <source>
        <dbReference type="HAMAP-Rule" id="MF_00191"/>
    </source>
</evidence>
<feature type="binding site" evidence="5">
    <location>
        <position position="227"/>
    </location>
    <ligand>
        <name>isopentenyl diphosphate</name>
        <dbReference type="ChEBI" id="CHEBI:128769"/>
    </ligand>
</feature>
<feature type="binding site" evidence="5">
    <location>
        <position position="228"/>
    </location>
    <ligand>
        <name>(2E)-4-hydroxy-3-methylbut-2-enyl diphosphate</name>
        <dbReference type="ChEBI" id="CHEBI:128753"/>
    </ligand>
</feature>
<feature type="binding site" evidence="5">
    <location>
        <position position="40"/>
    </location>
    <ligand>
        <name>(2E)-4-hydroxy-3-methylbut-2-enyl diphosphate</name>
        <dbReference type="ChEBI" id="CHEBI:128753"/>
    </ligand>
</feature>
<dbReference type="PATRIC" id="fig|1330330.3.peg.390"/>
<feature type="active site" description="Proton donor" evidence="5">
    <location>
        <position position="128"/>
    </location>
</feature>
<feature type="binding site" evidence="5">
    <location>
        <position position="76"/>
    </location>
    <ligand>
        <name>(2E)-4-hydroxy-3-methylbut-2-enyl diphosphate</name>
        <dbReference type="ChEBI" id="CHEBI:128753"/>
    </ligand>
</feature>
<feature type="binding site" evidence="5">
    <location>
        <position position="126"/>
    </location>
    <ligand>
        <name>dimethylallyl diphosphate</name>
        <dbReference type="ChEBI" id="CHEBI:57623"/>
    </ligand>
</feature>
<dbReference type="HAMAP" id="MF_00191">
    <property type="entry name" value="IspH"/>
    <property type="match status" value="1"/>
</dbReference>
<comment type="cofactor">
    <cofactor evidence="5">
        <name>[4Fe-4S] cluster</name>
        <dbReference type="ChEBI" id="CHEBI:49883"/>
    </cofactor>
    <text evidence="5">Binds 1 [4Fe-4S] cluster per subunit.</text>
</comment>
<proteinExistence type="inferred from homology"/>
<feature type="binding site" evidence="5">
    <location>
        <position position="227"/>
    </location>
    <ligand>
        <name>(2E)-4-hydroxy-3-methylbut-2-enyl diphosphate</name>
        <dbReference type="ChEBI" id="CHEBI:128753"/>
    </ligand>
</feature>
<accession>A0A0G2Z5D1</accession>
<dbReference type="CDD" id="cd13944">
    <property type="entry name" value="lytB_ispH"/>
    <property type="match status" value="1"/>
</dbReference>
<comment type="similarity">
    <text evidence="5">Belongs to the IspH family.</text>
</comment>
<dbReference type="GO" id="GO:0051539">
    <property type="term" value="F:4 iron, 4 sulfur cluster binding"/>
    <property type="evidence" value="ECO:0007669"/>
    <property type="project" value="UniProtKB-UniRule"/>
</dbReference>
<feature type="binding site" evidence="5">
    <location>
        <position position="126"/>
    </location>
    <ligand>
        <name>(2E)-4-hydroxy-3-methylbut-2-enyl diphosphate</name>
        <dbReference type="ChEBI" id="CHEBI:128753"/>
    </ligand>
</feature>
<dbReference type="GO" id="GO:0050992">
    <property type="term" value="P:dimethylallyl diphosphate biosynthetic process"/>
    <property type="evidence" value="ECO:0007669"/>
    <property type="project" value="UniProtKB-UniRule"/>
</dbReference>
<feature type="binding site" evidence="5">
    <location>
        <position position="226"/>
    </location>
    <ligand>
        <name>(2E)-4-hydroxy-3-methylbut-2-enyl diphosphate</name>
        <dbReference type="ChEBI" id="CHEBI:128753"/>
    </ligand>
</feature>
<feature type="binding site" evidence="5">
    <location>
        <position position="12"/>
    </location>
    <ligand>
        <name>[4Fe-4S] cluster</name>
        <dbReference type="ChEBI" id="CHEBI:49883"/>
    </ligand>
</feature>
<name>A0A0G2Z5D1_9BACT</name>
<gene>
    <name evidence="5" type="primary">ispH</name>
    <name evidence="6" type="ORF">IX53_01900</name>
</gene>
<dbReference type="GO" id="GO:0016114">
    <property type="term" value="P:terpenoid biosynthetic process"/>
    <property type="evidence" value="ECO:0007669"/>
    <property type="project" value="UniProtKB-UniRule"/>
</dbReference>
<keyword evidence="2 5" id="KW-0479">Metal-binding</keyword>
<feature type="binding site" evidence="5">
    <location>
        <position position="268"/>
    </location>
    <ligand>
        <name>dimethylallyl diphosphate</name>
        <dbReference type="ChEBI" id="CHEBI:57623"/>
    </ligand>
</feature>
<feature type="binding site" evidence="5">
    <location>
        <position position="40"/>
    </location>
    <ligand>
        <name>dimethylallyl diphosphate</name>
        <dbReference type="ChEBI" id="CHEBI:57623"/>
    </ligand>
</feature>
<feature type="binding site" evidence="5">
    <location>
        <position position="198"/>
    </location>
    <ligand>
        <name>[4Fe-4S] cluster</name>
        <dbReference type="ChEBI" id="CHEBI:49883"/>
    </ligand>
</feature>
<feature type="binding site" evidence="5">
    <location>
        <position position="169"/>
    </location>
    <ligand>
        <name>(2E)-4-hydroxy-3-methylbut-2-enyl diphosphate</name>
        <dbReference type="ChEBI" id="CHEBI:128753"/>
    </ligand>
</feature>
<evidence type="ECO:0000313" key="7">
    <source>
        <dbReference type="Proteomes" id="UP000035159"/>
    </source>
</evidence>
<dbReference type="InterPro" id="IPR003451">
    <property type="entry name" value="LytB/IspH"/>
</dbReference>
<dbReference type="PANTHER" id="PTHR30426">
    <property type="entry name" value="4-HYDROXY-3-METHYLBUT-2-ENYL DIPHOSPHATE REDUCTASE"/>
    <property type="match status" value="1"/>
</dbReference>
<feature type="binding site" evidence="5">
    <location>
        <position position="98"/>
    </location>
    <ligand>
        <name>[4Fe-4S] cluster</name>
        <dbReference type="ChEBI" id="CHEBI:49883"/>
    </ligand>
</feature>
<comment type="pathway">
    <text evidence="5">Isoprenoid biosynthesis; dimethylallyl diphosphate biosynthesis; dimethylallyl diphosphate from (2E)-4-hydroxy-3-methylbutenyl diphosphate: step 1/1.</text>
</comment>
<feature type="binding site" evidence="5">
    <location>
        <position position="268"/>
    </location>
    <ligand>
        <name>(2E)-4-hydroxy-3-methylbut-2-enyl diphosphate</name>
        <dbReference type="ChEBI" id="CHEBI:128753"/>
    </ligand>
</feature>
<comment type="function">
    <text evidence="5">Catalyzes the conversion of 1-hydroxy-2-methyl-2-(E)-butenyl 4-diphosphate (HMBPP) into a mixture of isopentenyl diphosphate (IPP) and dimethylallyl diphosphate (DMAPP). Acts in the terminal step of the DOXP/MEP pathway for isoprenoid precursor biosynthesis.</text>
</comment>
<dbReference type="STRING" id="1330330.IX53_01900"/>
<keyword evidence="1 5" id="KW-0004">4Fe-4S</keyword>
<dbReference type="KEGG" id="kpf:IX53_01900"/>
<feature type="binding site" evidence="5">
    <location>
        <position position="76"/>
    </location>
    <ligand>
        <name>dimethylallyl diphosphate</name>
        <dbReference type="ChEBI" id="CHEBI:57623"/>
    </ligand>
</feature>
<evidence type="ECO:0000256" key="4">
    <source>
        <dbReference type="ARBA" id="ARBA00023014"/>
    </source>
</evidence>
<dbReference type="Gene3D" id="3.40.50.11270">
    <property type="match status" value="1"/>
</dbReference>
<feature type="binding site" evidence="5">
    <location>
        <position position="228"/>
    </location>
    <ligand>
        <name>isopentenyl diphosphate</name>
        <dbReference type="ChEBI" id="CHEBI:128769"/>
    </ligand>
</feature>
<feature type="binding site" evidence="5">
    <location>
        <position position="226"/>
    </location>
    <ligand>
        <name>dimethylallyl diphosphate</name>
        <dbReference type="ChEBI" id="CHEBI:57623"/>
    </ligand>
</feature>
<feature type="binding site" evidence="5">
    <location>
        <position position="126"/>
    </location>
    <ligand>
        <name>isopentenyl diphosphate</name>
        <dbReference type="ChEBI" id="CHEBI:128769"/>
    </ligand>
</feature>
<dbReference type="AlphaFoldDB" id="A0A0G2Z5D1"/>
<dbReference type="Proteomes" id="UP000035159">
    <property type="component" value="Chromosome"/>
</dbReference>
<dbReference type="OrthoDB" id="9777362at2"/>
<keyword evidence="4 5" id="KW-0411">Iron-sulfur</keyword>
<evidence type="ECO:0000256" key="3">
    <source>
        <dbReference type="ARBA" id="ARBA00023004"/>
    </source>
</evidence>
<keyword evidence="7" id="KW-1185">Reference proteome</keyword>
<comment type="catalytic activity">
    <reaction evidence="5">
        <text>isopentenyl diphosphate + 2 oxidized [2Fe-2S]-[ferredoxin] + H2O = (2E)-4-hydroxy-3-methylbut-2-enyl diphosphate + 2 reduced [2Fe-2S]-[ferredoxin] + 2 H(+)</text>
        <dbReference type="Rhea" id="RHEA:24488"/>
        <dbReference type="Rhea" id="RHEA-COMP:10000"/>
        <dbReference type="Rhea" id="RHEA-COMP:10001"/>
        <dbReference type="ChEBI" id="CHEBI:15377"/>
        <dbReference type="ChEBI" id="CHEBI:15378"/>
        <dbReference type="ChEBI" id="CHEBI:33737"/>
        <dbReference type="ChEBI" id="CHEBI:33738"/>
        <dbReference type="ChEBI" id="CHEBI:128753"/>
        <dbReference type="ChEBI" id="CHEBI:128769"/>
        <dbReference type="EC" id="1.17.7.4"/>
    </reaction>
</comment>
<dbReference type="UniPathway" id="UPA00056">
    <property type="reaction ID" value="UER00097"/>
</dbReference>
<evidence type="ECO:0000256" key="1">
    <source>
        <dbReference type="ARBA" id="ARBA00022485"/>
    </source>
</evidence>
<dbReference type="EMBL" id="CP011232">
    <property type="protein sequence ID" value="AKI96777.1"/>
    <property type="molecule type" value="Genomic_DNA"/>
</dbReference>
<feature type="binding site" evidence="5">
    <location>
        <position position="40"/>
    </location>
    <ligand>
        <name>isopentenyl diphosphate</name>
        <dbReference type="ChEBI" id="CHEBI:128769"/>
    </ligand>
</feature>
<dbReference type="Gene3D" id="3.40.1010.20">
    <property type="entry name" value="4-hydroxy-3-methylbut-2-enyl diphosphate reductase, catalytic domain"/>
    <property type="match status" value="2"/>
</dbReference>